<keyword evidence="2" id="KW-0812">Transmembrane</keyword>
<dbReference type="EMBL" id="BAABHQ010000009">
    <property type="protein sequence ID" value="GAA4880107.1"/>
    <property type="molecule type" value="Genomic_DNA"/>
</dbReference>
<keyword evidence="2" id="KW-0472">Membrane</keyword>
<keyword evidence="4" id="KW-1185">Reference proteome</keyword>
<reference evidence="4" key="1">
    <citation type="journal article" date="2019" name="Int. J. Syst. Evol. Microbiol.">
        <title>The Global Catalogue of Microorganisms (GCM) 10K type strain sequencing project: providing services to taxonomists for standard genome sequencing and annotation.</title>
        <authorList>
            <consortium name="The Broad Institute Genomics Platform"/>
            <consortium name="The Broad Institute Genome Sequencing Center for Infectious Disease"/>
            <person name="Wu L."/>
            <person name="Ma J."/>
        </authorList>
    </citation>
    <scope>NUCLEOTIDE SEQUENCE [LARGE SCALE GENOMIC DNA]</scope>
    <source>
        <strain evidence="4">JCM 17983</strain>
    </source>
</reference>
<accession>A0ABP9EJN0</accession>
<evidence type="ECO:0000313" key="4">
    <source>
        <dbReference type="Proteomes" id="UP001500457"/>
    </source>
</evidence>
<evidence type="ECO:0000256" key="2">
    <source>
        <dbReference type="SAM" id="Phobius"/>
    </source>
</evidence>
<dbReference type="Proteomes" id="UP001500457">
    <property type="component" value="Unassembled WGS sequence"/>
</dbReference>
<feature type="transmembrane region" description="Helical" evidence="2">
    <location>
        <begin position="200"/>
        <end position="220"/>
    </location>
</feature>
<feature type="region of interest" description="Disordered" evidence="1">
    <location>
        <begin position="242"/>
        <end position="262"/>
    </location>
</feature>
<keyword evidence="2" id="KW-1133">Transmembrane helix</keyword>
<evidence type="ECO:0000313" key="3">
    <source>
        <dbReference type="EMBL" id="GAA4880107.1"/>
    </source>
</evidence>
<protein>
    <submittedName>
        <fullName evidence="3">Uncharacterized protein</fullName>
    </submittedName>
</protein>
<organism evidence="3 4">
    <name type="scientific">Actinomycetospora straminea</name>
    <dbReference type="NCBI Taxonomy" id="663607"/>
    <lineage>
        <taxon>Bacteria</taxon>
        <taxon>Bacillati</taxon>
        <taxon>Actinomycetota</taxon>
        <taxon>Actinomycetes</taxon>
        <taxon>Pseudonocardiales</taxon>
        <taxon>Pseudonocardiaceae</taxon>
        <taxon>Actinomycetospora</taxon>
    </lineage>
</organism>
<name>A0ABP9EJN0_9PSEU</name>
<proteinExistence type="predicted"/>
<comment type="caution">
    <text evidence="3">The sequence shown here is derived from an EMBL/GenBank/DDBJ whole genome shotgun (WGS) entry which is preliminary data.</text>
</comment>
<feature type="transmembrane region" description="Helical" evidence="2">
    <location>
        <begin position="119"/>
        <end position="138"/>
    </location>
</feature>
<evidence type="ECO:0000256" key="1">
    <source>
        <dbReference type="SAM" id="MobiDB-lite"/>
    </source>
</evidence>
<feature type="transmembrane region" description="Helical" evidence="2">
    <location>
        <begin position="95"/>
        <end position="113"/>
    </location>
</feature>
<sequence>MNGEAKAPDAPDQGDPPSMSMPEATTGRHARTGDRTLRAPIVGMRASPAAGRADRGSSARDGFTSGPPPSGPWAQLQSMRAAVRSRARGPLTTRLLSGTAALPVLAGFTGALIDWGTTVAAVAWGAGVGGGAVGWLFLARYTRAFLRSPAHTLAPGELVLREDVRRRAHQITRWCAAGVLVLAVVDLASEPLTVPPLGWVLVLLGLGGTVAALPAAVATWRGLGPPEDAPVRTASFVPHPHLVPGDEGTVPATPLPHQRLRR</sequence>
<gene>
    <name evidence="3" type="ORF">GCM10023203_33710</name>
</gene>
<feature type="region of interest" description="Disordered" evidence="1">
    <location>
        <begin position="1"/>
        <end position="75"/>
    </location>
</feature>
<feature type="transmembrane region" description="Helical" evidence="2">
    <location>
        <begin position="171"/>
        <end position="188"/>
    </location>
</feature>